<accession>A0A845B632</accession>
<dbReference type="AlphaFoldDB" id="A0A845B632"/>
<gene>
    <name evidence="2" type="ORF">GRI65_14275</name>
</gene>
<dbReference type="Proteomes" id="UP000431922">
    <property type="component" value="Unassembled WGS sequence"/>
</dbReference>
<dbReference type="InterPro" id="IPR046572">
    <property type="entry name" value="DUF6632"/>
</dbReference>
<keyword evidence="3" id="KW-1185">Reference proteome</keyword>
<organism evidence="2 3">
    <name type="scientific">Allopontixanthobacter sediminis</name>
    <dbReference type="NCBI Taxonomy" id="1689985"/>
    <lineage>
        <taxon>Bacteria</taxon>
        <taxon>Pseudomonadati</taxon>
        <taxon>Pseudomonadota</taxon>
        <taxon>Alphaproteobacteria</taxon>
        <taxon>Sphingomonadales</taxon>
        <taxon>Erythrobacteraceae</taxon>
        <taxon>Allopontixanthobacter</taxon>
    </lineage>
</organism>
<feature type="transmembrane region" description="Helical" evidence="1">
    <location>
        <begin position="7"/>
        <end position="25"/>
    </location>
</feature>
<feature type="transmembrane region" description="Helical" evidence="1">
    <location>
        <begin position="45"/>
        <end position="64"/>
    </location>
</feature>
<sequence length="130" mass="13921">MVGKYTYLQVALAAFGAVFCLIYPLAVIWPSGWAWHEGVPHSSQYYMMIVGVYLTLGVFLIRAAANPAAHGSLIQFTNWSSVVHAVIMAVQSFSNPMHMGHLLGDVPALLLVAVVLGVLTRGGQADTAHA</sequence>
<feature type="transmembrane region" description="Helical" evidence="1">
    <location>
        <begin position="99"/>
        <end position="119"/>
    </location>
</feature>
<protein>
    <submittedName>
        <fullName evidence="2">Uncharacterized protein</fullName>
    </submittedName>
</protein>
<dbReference type="OrthoDB" id="118744at2"/>
<keyword evidence="1" id="KW-1133">Transmembrane helix</keyword>
<feature type="transmembrane region" description="Helical" evidence="1">
    <location>
        <begin position="76"/>
        <end position="93"/>
    </location>
</feature>
<evidence type="ECO:0000256" key="1">
    <source>
        <dbReference type="SAM" id="Phobius"/>
    </source>
</evidence>
<name>A0A845B632_9SPHN</name>
<dbReference type="Pfam" id="PF20337">
    <property type="entry name" value="DUF6632"/>
    <property type="match status" value="1"/>
</dbReference>
<dbReference type="RefSeq" id="WP_160757254.1">
    <property type="nucleotide sequence ID" value="NZ_WTYL01000004.1"/>
</dbReference>
<keyword evidence="1" id="KW-0812">Transmembrane</keyword>
<evidence type="ECO:0000313" key="3">
    <source>
        <dbReference type="Proteomes" id="UP000431922"/>
    </source>
</evidence>
<evidence type="ECO:0000313" key="2">
    <source>
        <dbReference type="EMBL" id="MXP45616.1"/>
    </source>
</evidence>
<keyword evidence="1" id="KW-0472">Membrane</keyword>
<comment type="caution">
    <text evidence="2">The sequence shown here is derived from an EMBL/GenBank/DDBJ whole genome shotgun (WGS) entry which is preliminary data.</text>
</comment>
<reference evidence="2 3" key="1">
    <citation type="submission" date="2019-12" db="EMBL/GenBank/DDBJ databases">
        <title>Genomic-based taxomic classification of the family Erythrobacteraceae.</title>
        <authorList>
            <person name="Xu L."/>
        </authorList>
    </citation>
    <scope>NUCLEOTIDE SEQUENCE [LARGE SCALE GENOMIC DNA]</scope>
    <source>
        <strain evidence="2 3">KCTC 42453</strain>
    </source>
</reference>
<proteinExistence type="predicted"/>
<dbReference type="EMBL" id="WTYL01000004">
    <property type="protein sequence ID" value="MXP45616.1"/>
    <property type="molecule type" value="Genomic_DNA"/>
</dbReference>